<name>A0A511RHA9_9DEIN</name>
<dbReference type="Gene3D" id="3.40.1350.10">
    <property type="match status" value="1"/>
</dbReference>
<dbReference type="GO" id="GO:0043590">
    <property type="term" value="C:bacterial nucleoid"/>
    <property type="evidence" value="ECO:0007669"/>
    <property type="project" value="TreeGrafter"/>
</dbReference>
<dbReference type="EMBL" id="BJXN01000003">
    <property type="protein sequence ID" value="GEM89044.1"/>
    <property type="molecule type" value="Genomic_DNA"/>
</dbReference>
<dbReference type="InterPro" id="IPR007560">
    <property type="entry name" value="Restrct_endonuc_IV_Mrr"/>
</dbReference>
<feature type="domain" description="Restriction endonuclease type IV Mrr" evidence="1">
    <location>
        <begin position="113"/>
        <end position="228"/>
    </location>
</feature>
<dbReference type="GO" id="GO:0009307">
    <property type="term" value="P:DNA restriction-modification system"/>
    <property type="evidence" value="ECO:0007669"/>
    <property type="project" value="InterPro"/>
</dbReference>
<evidence type="ECO:0000259" key="1">
    <source>
        <dbReference type="Pfam" id="PF04471"/>
    </source>
</evidence>
<dbReference type="PANTHER" id="PTHR30015">
    <property type="entry name" value="MRR RESTRICTION SYSTEM PROTEIN"/>
    <property type="match status" value="1"/>
</dbReference>
<gene>
    <name evidence="2" type="ORF">ODE01S_04780</name>
</gene>
<sequence>MGEYDSAPGVMRYDRDVRIATIPAVKAGWINKTKTGQWSVTDKGRKALEKYSDPEEMGRDLRKIYNEWRRKHKKPKSPTPAVDEGISEQEVEHAAIALEEARESAWLEIQDYLHRLDPYDFQKLVAALLRGMGYHVDWVAPPGPDRGIDIIAHQDPLGVSGPRIKVQVKRQASRVDVKDMRGFIAVLGEGDIGVFVSIGGFTREAENEVRRLENRRVMLVDIERLVELWIEYYKTIPEEYRRLLPLIPVYFLDARD</sequence>
<dbReference type="GO" id="GO:0015666">
    <property type="term" value="F:restriction endodeoxyribonuclease activity"/>
    <property type="evidence" value="ECO:0007669"/>
    <property type="project" value="TreeGrafter"/>
</dbReference>
<evidence type="ECO:0000313" key="2">
    <source>
        <dbReference type="EMBL" id="GEM89044.1"/>
    </source>
</evidence>
<comment type="caution">
    <text evidence="2">The sequence shown here is derived from an EMBL/GenBank/DDBJ whole genome shotgun (WGS) entry which is preliminary data.</text>
</comment>
<dbReference type="AlphaFoldDB" id="A0A511RHA9"/>
<accession>A0A511RHA9</accession>
<evidence type="ECO:0000313" key="3">
    <source>
        <dbReference type="Proteomes" id="UP000321827"/>
    </source>
</evidence>
<dbReference type="Proteomes" id="UP000321827">
    <property type="component" value="Unassembled WGS sequence"/>
</dbReference>
<dbReference type="OrthoDB" id="34611at2"/>
<dbReference type="PANTHER" id="PTHR30015:SF7">
    <property type="entry name" value="TYPE IV METHYL-DIRECTED RESTRICTION ENZYME ECOKMRR"/>
    <property type="match status" value="1"/>
</dbReference>
<proteinExistence type="predicted"/>
<organism evidence="2 3">
    <name type="scientific">Oceanithermus desulfurans NBRC 100063</name>
    <dbReference type="NCBI Taxonomy" id="1227550"/>
    <lineage>
        <taxon>Bacteria</taxon>
        <taxon>Thermotogati</taxon>
        <taxon>Deinococcota</taxon>
        <taxon>Deinococci</taxon>
        <taxon>Thermales</taxon>
        <taxon>Thermaceae</taxon>
        <taxon>Oceanithermus</taxon>
    </lineage>
</organism>
<reference evidence="2 3" key="1">
    <citation type="submission" date="2019-07" db="EMBL/GenBank/DDBJ databases">
        <title>Whole genome shotgun sequence of Oceanithermus desulfurans NBRC 100063.</title>
        <authorList>
            <person name="Hosoyama A."/>
            <person name="Uohara A."/>
            <person name="Ohji S."/>
            <person name="Ichikawa N."/>
        </authorList>
    </citation>
    <scope>NUCLEOTIDE SEQUENCE [LARGE SCALE GENOMIC DNA]</scope>
    <source>
        <strain evidence="2 3">NBRC 100063</strain>
    </source>
</reference>
<dbReference type="InterPro" id="IPR052906">
    <property type="entry name" value="Type_IV_Methyl-Rstrct_Enzyme"/>
</dbReference>
<protein>
    <recommendedName>
        <fullName evidence="1">Restriction endonuclease type IV Mrr domain-containing protein</fullName>
    </recommendedName>
</protein>
<dbReference type="RefSeq" id="WP_147145457.1">
    <property type="nucleotide sequence ID" value="NZ_BJXN01000003.1"/>
</dbReference>
<dbReference type="GO" id="GO:0003677">
    <property type="term" value="F:DNA binding"/>
    <property type="evidence" value="ECO:0007669"/>
    <property type="project" value="InterPro"/>
</dbReference>
<dbReference type="SUPFAM" id="SSF52980">
    <property type="entry name" value="Restriction endonuclease-like"/>
    <property type="match status" value="1"/>
</dbReference>
<dbReference type="InterPro" id="IPR011335">
    <property type="entry name" value="Restrct_endonuc-II-like"/>
</dbReference>
<dbReference type="Pfam" id="PF04471">
    <property type="entry name" value="Mrr_cat"/>
    <property type="match status" value="1"/>
</dbReference>
<dbReference type="InterPro" id="IPR011856">
    <property type="entry name" value="tRNA_endonuc-like_dom_sf"/>
</dbReference>